<keyword evidence="1" id="KW-1133">Transmembrane helix</keyword>
<gene>
    <name evidence="2" type="ORF">GXP70_24265</name>
</gene>
<accession>A0A6C0G045</accession>
<dbReference type="EMBL" id="CP048209">
    <property type="protein sequence ID" value="QHT62788.1"/>
    <property type="molecule type" value="Genomic_DNA"/>
</dbReference>
<sequence length="239" mass="26135">MKADRWLVSLARREDGNFTLEASMVFPVLFIALIGLLMLSMYTYQKVVLYHSASLASERTAFRWDNSARDPLSGIAPTGQYDGLYWRLTDNGALKALFDFGSDPSGEQGIELAIGSSMSRDAGNGAGDDVSDTTLPMRKMKAEAARVANAFSGSMRYGGLVEKKLEVKLRQPIRIPPLEWFLGHSEPATAGSASIVDPVELIRNVDLARYYTGKFKGGLSGDKREQAQQILAGRQAPHS</sequence>
<evidence type="ECO:0000313" key="3">
    <source>
        <dbReference type="Proteomes" id="UP000476064"/>
    </source>
</evidence>
<name>A0A6C0G045_9BACL</name>
<dbReference type="RefSeq" id="WP_162359219.1">
    <property type="nucleotide sequence ID" value="NZ_CP048209.1"/>
</dbReference>
<protein>
    <submittedName>
        <fullName evidence="2">Pilus assembly protein</fullName>
    </submittedName>
</protein>
<proteinExistence type="predicted"/>
<keyword evidence="3" id="KW-1185">Reference proteome</keyword>
<dbReference type="AlphaFoldDB" id="A0A6C0G045"/>
<evidence type="ECO:0000313" key="2">
    <source>
        <dbReference type="EMBL" id="QHT62788.1"/>
    </source>
</evidence>
<reference evidence="2 3" key="1">
    <citation type="submission" date="2020-01" db="EMBL/GenBank/DDBJ databases">
        <title>Paenibacillus sp. nov., isolated from tomato rhizosphere.</title>
        <authorList>
            <person name="Weon H.-Y."/>
            <person name="Lee S.A."/>
        </authorList>
    </citation>
    <scope>NUCLEOTIDE SEQUENCE [LARGE SCALE GENOMIC DNA]</scope>
    <source>
        <strain evidence="2 3">12200R-189</strain>
    </source>
</reference>
<dbReference type="KEGG" id="plyc:GXP70_24265"/>
<organism evidence="2 3">
    <name type="scientific">Paenibacillus lycopersici</name>
    <dbReference type="NCBI Taxonomy" id="2704462"/>
    <lineage>
        <taxon>Bacteria</taxon>
        <taxon>Bacillati</taxon>
        <taxon>Bacillota</taxon>
        <taxon>Bacilli</taxon>
        <taxon>Bacillales</taxon>
        <taxon>Paenibacillaceae</taxon>
        <taxon>Paenibacillus</taxon>
    </lineage>
</organism>
<dbReference type="Proteomes" id="UP000476064">
    <property type="component" value="Chromosome"/>
</dbReference>
<feature type="transmembrane region" description="Helical" evidence="1">
    <location>
        <begin position="24"/>
        <end position="44"/>
    </location>
</feature>
<keyword evidence="1" id="KW-0812">Transmembrane</keyword>
<evidence type="ECO:0000256" key="1">
    <source>
        <dbReference type="SAM" id="Phobius"/>
    </source>
</evidence>
<keyword evidence="1" id="KW-0472">Membrane</keyword>